<proteinExistence type="predicted"/>
<gene>
    <name evidence="1" type="ORF">S06H3_41548</name>
</gene>
<reference evidence="1" key="1">
    <citation type="journal article" date="2014" name="Front. Microbiol.">
        <title>High frequency of phylogenetically diverse reductive dehalogenase-homologous genes in deep subseafloor sedimentary metagenomes.</title>
        <authorList>
            <person name="Kawai M."/>
            <person name="Futagami T."/>
            <person name="Toyoda A."/>
            <person name="Takaki Y."/>
            <person name="Nishi S."/>
            <person name="Hori S."/>
            <person name="Arai W."/>
            <person name="Tsubouchi T."/>
            <person name="Morono Y."/>
            <person name="Uchiyama I."/>
            <person name="Ito T."/>
            <person name="Fujiyama A."/>
            <person name="Inagaki F."/>
            <person name="Takami H."/>
        </authorList>
    </citation>
    <scope>NUCLEOTIDE SEQUENCE</scope>
    <source>
        <strain evidence="1">Expedition CK06-06</strain>
    </source>
</reference>
<accession>X1Q3Q3</accession>
<feature type="non-terminal residue" evidence="1">
    <location>
        <position position="1"/>
    </location>
</feature>
<comment type="caution">
    <text evidence="1">The sequence shown here is derived from an EMBL/GenBank/DDBJ whole genome shotgun (WGS) entry which is preliminary data.</text>
</comment>
<dbReference type="AlphaFoldDB" id="X1Q3Q3"/>
<name>X1Q3Q3_9ZZZZ</name>
<dbReference type="EMBL" id="BARV01025622">
    <property type="protein sequence ID" value="GAI45710.1"/>
    <property type="molecule type" value="Genomic_DNA"/>
</dbReference>
<evidence type="ECO:0000313" key="1">
    <source>
        <dbReference type="EMBL" id="GAI45710.1"/>
    </source>
</evidence>
<protein>
    <submittedName>
        <fullName evidence="1">Uncharacterized protein</fullName>
    </submittedName>
</protein>
<organism evidence="1">
    <name type="scientific">marine sediment metagenome</name>
    <dbReference type="NCBI Taxonomy" id="412755"/>
    <lineage>
        <taxon>unclassified sequences</taxon>
        <taxon>metagenomes</taxon>
        <taxon>ecological metagenomes</taxon>
    </lineage>
</organism>
<sequence length="97" mass="11038">SKAINAIKYGRKMGMDVSISGFPLCLIKGYEKNIDDLQTNEINYISESYENGLFHSDCGNTVKLRLCQDCSKIKKCMGVYKKYLKFNQNAVPVEPFK</sequence>